<protein>
    <recommendedName>
        <fullName evidence="4">5-formyltetrahydrofolate cyclo-ligase</fullName>
        <ecNumber evidence="4">6.3.3.2</ecNumber>
    </recommendedName>
</protein>
<keyword evidence="4" id="KW-0479">Metal-binding</keyword>
<keyword evidence="2 4" id="KW-0547">Nucleotide-binding</keyword>
<keyword evidence="3 4" id="KW-0067">ATP-binding</keyword>
<dbReference type="PANTHER" id="PTHR23407">
    <property type="entry name" value="ATPASE INHIBITOR/5-FORMYLTETRAHYDROFOLATE CYCLO-LIGASE"/>
    <property type="match status" value="1"/>
</dbReference>
<evidence type="ECO:0000256" key="2">
    <source>
        <dbReference type="ARBA" id="ARBA00022741"/>
    </source>
</evidence>
<dbReference type="Pfam" id="PF01812">
    <property type="entry name" value="5-FTHF_cyc-lig"/>
    <property type="match status" value="1"/>
</dbReference>
<dbReference type="Gene3D" id="3.40.50.10420">
    <property type="entry name" value="NagB/RpiA/CoA transferase-like"/>
    <property type="match status" value="1"/>
</dbReference>
<evidence type="ECO:0000256" key="3">
    <source>
        <dbReference type="ARBA" id="ARBA00022840"/>
    </source>
</evidence>
<comment type="cofactor">
    <cofactor evidence="4">
        <name>Mg(2+)</name>
        <dbReference type="ChEBI" id="CHEBI:18420"/>
    </cofactor>
</comment>
<comment type="catalytic activity">
    <reaction evidence="4">
        <text>(6S)-5-formyl-5,6,7,8-tetrahydrofolate + ATP = (6R)-5,10-methenyltetrahydrofolate + ADP + phosphate</text>
        <dbReference type="Rhea" id="RHEA:10488"/>
        <dbReference type="ChEBI" id="CHEBI:30616"/>
        <dbReference type="ChEBI" id="CHEBI:43474"/>
        <dbReference type="ChEBI" id="CHEBI:57455"/>
        <dbReference type="ChEBI" id="CHEBI:57457"/>
        <dbReference type="ChEBI" id="CHEBI:456216"/>
        <dbReference type="EC" id="6.3.3.2"/>
    </reaction>
</comment>
<accession>A0ABY2FAB8</accession>
<dbReference type="InterPro" id="IPR037171">
    <property type="entry name" value="NagB/RpiA_transferase-like"/>
</dbReference>
<comment type="similarity">
    <text evidence="1 4">Belongs to the 5-formyltetrahydrofolate cyclo-ligase family.</text>
</comment>
<reference evidence="6 7" key="1">
    <citation type="submission" date="2019-03" db="EMBL/GenBank/DDBJ databases">
        <title>Genomic Encyclopedia of Type Strains, Phase III (KMG-III): the genomes of soil and plant-associated and newly described type strains.</title>
        <authorList>
            <person name="Whitman W."/>
        </authorList>
    </citation>
    <scope>NUCLEOTIDE SEQUENCE [LARGE SCALE GENOMIC DNA]</scope>
    <source>
        <strain evidence="6 7">VKMAc-2574</strain>
    </source>
</reference>
<dbReference type="SUPFAM" id="SSF100950">
    <property type="entry name" value="NagB/RpiA/CoA transferase-like"/>
    <property type="match status" value="1"/>
</dbReference>
<dbReference type="NCBIfam" id="TIGR02727">
    <property type="entry name" value="MTHFS_bact"/>
    <property type="match status" value="1"/>
</dbReference>
<keyword evidence="4" id="KW-0460">Magnesium</keyword>
<evidence type="ECO:0000256" key="1">
    <source>
        <dbReference type="ARBA" id="ARBA00010638"/>
    </source>
</evidence>
<keyword evidence="7" id="KW-1185">Reference proteome</keyword>
<organism evidence="6 7">
    <name type="scientific">Kribbella pratensis</name>
    <dbReference type="NCBI Taxonomy" id="2512112"/>
    <lineage>
        <taxon>Bacteria</taxon>
        <taxon>Bacillati</taxon>
        <taxon>Actinomycetota</taxon>
        <taxon>Actinomycetes</taxon>
        <taxon>Propionibacteriales</taxon>
        <taxon>Kribbellaceae</taxon>
        <taxon>Kribbella</taxon>
    </lineage>
</organism>
<dbReference type="Proteomes" id="UP000295060">
    <property type="component" value="Unassembled WGS sequence"/>
</dbReference>
<gene>
    <name evidence="6" type="ORF">EV137_5607</name>
</gene>
<name>A0ABY2FAB8_9ACTN</name>
<evidence type="ECO:0000256" key="4">
    <source>
        <dbReference type="RuleBase" id="RU361279"/>
    </source>
</evidence>
<dbReference type="EC" id="6.3.3.2" evidence="4"/>
<dbReference type="PANTHER" id="PTHR23407:SF1">
    <property type="entry name" value="5-FORMYLTETRAHYDROFOLATE CYCLO-LIGASE"/>
    <property type="match status" value="1"/>
</dbReference>
<sequence>MLRASRSYDQKVFPSKAVARQHFLDARRLRSRAEGLLASAQQVLPDVHRIALYVSRGPEPQTGALIDWLLATDREVLLPILYADNDLGWGIAPGAADLVPGRLGLSEPPTDLGSDAIATADLVICPAVAVTHDGVRLGRGGGSYDRALARVRPDTPVWAAVYDTEIVDALPNDPHDQPVDAALTPNRLIPLRGSRDD</sequence>
<proteinExistence type="inferred from homology"/>
<evidence type="ECO:0000256" key="5">
    <source>
        <dbReference type="SAM" id="MobiDB-lite"/>
    </source>
</evidence>
<evidence type="ECO:0000313" key="6">
    <source>
        <dbReference type="EMBL" id="TDW87526.1"/>
    </source>
</evidence>
<dbReference type="InterPro" id="IPR002698">
    <property type="entry name" value="FTHF_cligase"/>
</dbReference>
<comment type="caution">
    <text evidence="6">The sequence shown here is derived from an EMBL/GenBank/DDBJ whole genome shotgun (WGS) entry which is preliminary data.</text>
</comment>
<evidence type="ECO:0000313" key="7">
    <source>
        <dbReference type="Proteomes" id="UP000295060"/>
    </source>
</evidence>
<dbReference type="InterPro" id="IPR024185">
    <property type="entry name" value="FTHF_cligase-like_sf"/>
</dbReference>
<dbReference type="EMBL" id="SODU01000003">
    <property type="protein sequence ID" value="TDW87526.1"/>
    <property type="molecule type" value="Genomic_DNA"/>
</dbReference>
<feature type="region of interest" description="Disordered" evidence="5">
    <location>
        <begin position="172"/>
        <end position="197"/>
    </location>
</feature>
<dbReference type="PIRSF" id="PIRSF006806">
    <property type="entry name" value="FTHF_cligase"/>
    <property type="match status" value="1"/>
</dbReference>